<keyword evidence="1" id="KW-0732">Signal</keyword>
<dbReference type="RefSeq" id="WP_045095015.1">
    <property type="nucleotide sequence ID" value="NZ_LN614827.1"/>
</dbReference>
<name>A0A098G2X0_9GAMM</name>
<evidence type="ECO:0000256" key="1">
    <source>
        <dbReference type="SAM" id="SignalP"/>
    </source>
</evidence>
<feature type="signal peptide" evidence="1">
    <location>
        <begin position="1"/>
        <end position="19"/>
    </location>
</feature>
<keyword evidence="3" id="KW-1185">Reference proteome</keyword>
<proteinExistence type="predicted"/>
<sequence>MIKRIVILSLYLFSLSSFACDKALPTNDVNFCASFKVAATCYCTTSGLPTGLCQDMNALYNRMITVFGTLRKACEYQRYTSTEDCMDNWNCYRFGGVDSRGRLCSSNKQACK</sequence>
<dbReference type="OrthoDB" id="5639182at2"/>
<evidence type="ECO:0000313" key="2">
    <source>
        <dbReference type="EMBL" id="CEG56331.1"/>
    </source>
</evidence>
<organism evidence="2 3">
    <name type="scientific">Legionella fallonii LLAP-10</name>
    <dbReference type="NCBI Taxonomy" id="1212491"/>
    <lineage>
        <taxon>Bacteria</taxon>
        <taxon>Pseudomonadati</taxon>
        <taxon>Pseudomonadota</taxon>
        <taxon>Gammaproteobacteria</taxon>
        <taxon>Legionellales</taxon>
        <taxon>Legionellaceae</taxon>
        <taxon>Legionella</taxon>
    </lineage>
</organism>
<evidence type="ECO:0008006" key="4">
    <source>
        <dbReference type="Google" id="ProtNLM"/>
    </source>
</evidence>
<evidence type="ECO:0000313" key="3">
    <source>
        <dbReference type="Proteomes" id="UP000032430"/>
    </source>
</evidence>
<dbReference type="HOGENOM" id="CLU_2142762_0_0_6"/>
<protein>
    <recommendedName>
        <fullName evidence="4">Lipoprotein</fullName>
    </recommendedName>
</protein>
<feature type="chain" id="PRO_5001942084" description="Lipoprotein" evidence="1">
    <location>
        <begin position="20"/>
        <end position="112"/>
    </location>
</feature>
<reference evidence="3" key="1">
    <citation type="submission" date="2014-09" db="EMBL/GenBank/DDBJ databases">
        <authorList>
            <person name="Gomez-Valero L."/>
        </authorList>
    </citation>
    <scope>NUCLEOTIDE SEQUENCE [LARGE SCALE GENOMIC DNA]</scope>
    <source>
        <strain evidence="3">ATCC700992</strain>
    </source>
</reference>
<dbReference type="PROSITE" id="PS51257">
    <property type="entry name" value="PROKAR_LIPOPROTEIN"/>
    <property type="match status" value="1"/>
</dbReference>
<dbReference type="Proteomes" id="UP000032430">
    <property type="component" value="Chromosome I"/>
</dbReference>
<dbReference type="KEGG" id="lfa:LFA_0885"/>
<gene>
    <name evidence="2" type="ORF">LFA_0885</name>
</gene>
<dbReference type="EMBL" id="LN614827">
    <property type="protein sequence ID" value="CEG56331.1"/>
    <property type="molecule type" value="Genomic_DNA"/>
</dbReference>
<dbReference type="AlphaFoldDB" id="A0A098G2X0"/>
<accession>A0A098G2X0</accession>